<name>A0ABV7NMR5_9SPHN</name>
<dbReference type="RefSeq" id="WP_380798559.1">
    <property type="nucleotide sequence ID" value="NZ_JBHRVU010000005.1"/>
</dbReference>
<comment type="caution">
    <text evidence="1">The sequence shown here is derived from an EMBL/GenBank/DDBJ whole genome shotgun (WGS) entry which is preliminary data.</text>
</comment>
<gene>
    <name evidence="1" type="ORF">ACFOKF_21330</name>
</gene>
<dbReference type="EMBL" id="JBHRVU010000005">
    <property type="protein sequence ID" value="MFC3443705.1"/>
    <property type="molecule type" value="Genomic_DNA"/>
</dbReference>
<sequence length="198" mass="20857">MKWLGAAAACLALAMAAGGQSREQDGLRTAEDFAGIRDRQARSLALFAEAGKVIRSPRCLNCHPVGDRPTQTDAMVPHMPAVTRGPDGMGAVAMRCTNCHRAGNFSVSRVPGDPAWHLAPVEMGWQGKSLGAICRQIRDPARNGGRSLKQIVDHMATDHLVGWAWRPGAGRSPAPGTQAEFGRLIAAWVASGAVCAAA</sequence>
<proteinExistence type="predicted"/>
<reference evidence="2" key="1">
    <citation type="journal article" date="2019" name="Int. J. Syst. Evol. Microbiol.">
        <title>The Global Catalogue of Microorganisms (GCM) 10K type strain sequencing project: providing services to taxonomists for standard genome sequencing and annotation.</title>
        <authorList>
            <consortium name="The Broad Institute Genomics Platform"/>
            <consortium name="The Broad Institute Genome Sequencing Center for Infectious Disease"/>
            <person name="Wu L."/>
            <person name="Ma J."/>
        </authorList>
    </citation>
    <scope>NUCLEOTIDE SEQUENCE [LARGE SCALE GENOMIC DNA]</scope>
    <source>
        <strain evidence="2">CCM 7491</strain>
    </source>
</reference>
<keyword evidence="2" id="KW-1185">Reference proteome</keyword>
<organism evidence="1 2">
    <name type="scientific">Sphingobium rhizovicinum</name>
    <dbReference type="NCBI Taxonomy" id="432308"/>
    <lineage>
        <taxon>Bacteria</taxon>
        <taxon>Pseudomonadati</taxon>
        <taxon>Pseudomonadota</taxon>
        <taxon>Alphaproteobacteria</taxon>
        <taxon>Sphingomonadales</taxon>
        <taxon>Sphingomonadaceae</taxon>
        <taxon>Sphingobium</taxon>
    </lineage>
</organism>
<evidence type="ECO:0000313" key="1">
    <source>
        <dbReference type="EMBL" id="MFC3443705.1"/>
    </source>
</evidence>
<accession>A0ABV7NMR5</accession>
<dbReference type="InterPro" id="IPR036280">
    <property type="entry name" value="Multihaem_cyt_sf"/>
</dbReference>
<protein>
    <submittedName>
        <fullName evidence="1">Isoquinoline 1-oxidoreductase subunit</fullName>
    </submittedName>
</protein>
<dbReference type="SUPFAM" id="SSF48695">
    <property type="entry name" value="Multiheme cytochromes"/>
    <property type="match status" value="1"/>
</dbReference>
<dbReference type="Proteomes" id="UP001595681">
    <property type="component" value="Unassembled WGS sequence"/>
</dbReference>
<evidence type="ECO:0000313" key="2">
    <source>
        <dbReference type="Proteomes" id="UP001595681"/>
    </source>
</evidence>